<evidence type="ECO:0000313" key="3">
    <source>
        <dbReference type="Proteomes" id="UP000266234"/>
    </source>
</evidence>
<keyword evidence="1" id="KW-0472">Membrane</keyword>
<dbReference type="EMBL" id="PXOG01000231">
    <property type="protein sequence ID" value="RGP65692.1"/>
    <property type="molecule type" value="Genomic_DNA"/>
</dbReference>
<reference evidence="2 3" key="1">
    <citation type="journal article" date="2018" name="PLoS Pathog.">
        <title>Evolution of structural diversity of trichothecenes, a family of toxins produced by plant pathogenic and entomopathogenic fungi.</title>
        <authorList>
            <person name="Proctor R.H."/>
            <person name="McCormick S.P."/>
            <person name="Kim H.S."/>
            <person name="Cardoza R.E."/>
            <person name="Stanley A.M."/>
            <person name="Lindo L."/>
            <person name="Kelly A."/>
            <person name="Brown D.W."/>
            <person name="Lee T."/>
            <person name="Vaughan M.M."/>
            <person name="Alexander N.J."/>
            <person name="Busman M."/>
            <person name="Gutierrez S."/>
        </authorList>
    </citation>
    <scope>NUCLEOTIDE SEQUENCE [LARGE SCALE GENOMIC DNA]</scope>
    <source>
        <strain evidence="2 3">NRRL 20695</strain>
    </source>
</reference>
<dbReference type="GO" id="GO:0016874">
    <property type="term" value="F:ligase activity"/>
    <property type="evidence" value="ECO:0007669"/>
    <property type="project" value="UniProtKB-KW"/>
</dbReference>
<evidence type="ECO:0000313" key="2">
    <source>
        <dbReference type="EMBL" id="RGP65692.1"/>
    </source>
</evidence>
<keyword evidence="1" id="KW-1133">Transmembrane helix</keyword>
<feature type="transmembrane region" description="Helical" evidence="1">
    <location>
        <begin position="96"/>
        <end position="116"/>
    </location>
</feature>
<proteinExistence type="predicted"/>
<keyword evidence="1" id="KW-0812">Transmembrane</keyword>
<organism evidence="2 3">
    <name type="scientific">Fusarium longipes</name>
    <dbReference type="NCBI Taxonomy" id="694270"/>
    <lineage>
        <taxon>Eukaryota</taxon>
        <taxon>Fungi</taxon>
        <taxon>Dikarya</taxon>
        <taxon>Ascomycota</taxon>
        <taxon>Pezizomycotina</taxon>
        <taxon>Sordariomycetes</taxon>
        <taxon>Hypocreomycetidae</taxon>
        <taxon>Hypocreales</taxon>
        <taxon>Nectriaceae</taxon>
        <taxon>Fusarium</taxon>
    </lineage>
</organism>
<name>A0A395S0U9_9HYPO</name>
<protein>
    <submittedName>
        <fullName evidence="2">E3 ubiquitin-ligase huwe1</fullName>
    </submittedName>
</protein>
<evidence type="ECO:0000256" key="1">
    <source>
        <dbReference type="SAM" id="Phobius"/>
    </source>
</evidence>
<dbReference type="Proteomes" id="UP000266234">
    <property type="component" value="Unassembled WGS sequence"/>
</dbReference>
<keyword evidence="3" id="KW-1185">Reference proteome</keyword>
<comment type="caution">
    <text evidence="2">The sequence shown here is derived from an EMBL/GenBank/DDBJ whole genome shotgun (WGS) entry which is preliminary data.</text>
</comment>
<accession>A0A395S0U9</accession>
<sequence>MLRSLQVYEEFVGEVQGIIFRDILQVWDGKIAENVSHQTLTLVVDPLKLMAADDNELCKMFGPNPRFPLIRLPMLEDNLSRIVPGRLQNHLTGRRHAWAAAAGLVLAAATIAAVAFSVVAVAAAVVSAVAVVVSAAGDVGLCRESDIN</sequence>
<dbReference type="AlphaFoldDB" id="A0A395S0U9"/>
<gene>
    <name evidence="2" type="ORF">FLONG3_9113</name>
</gene>
<keyword evidence="2" id="KW-0436">Ligase</keyword>